<accession>A0AAE0Z4J9</accession>
<proteinExistence type="predicted"/>
<organism evidence="1 2">
    <name type="scientific">Elysia crispata</name>
    <name type="common">lettuce slug</name>
    <dbReference type="NCBI Taxonomy" id="231223"/>
    <lineage>
        <taxon>Eukaryota</taxon>
        <taxon>Metazoa</taxon>
        <taxon>Spiralia</taxon>
        <taxon>Lophotrochozoa</taxon>
        <taxon>Mollusca</taxon>
        <taxon>Gastropoda</taxon>
        <taxon>Heterobranchia</taxon>
        <taxon>Euthyneura</taxon>
        <taxon>Panpulmonata</taxon>
        <taxon>Sacoglossa</taxon>
        <taxon>Placobranchoidea</taxon>
        <taxon>Plakobranchidae</taxon>
        <taxon>Elysia</taxon>
    </lineage>
</organism>
<reference evidence="1" key="1">
    <citation type="journal article" date="2023" name="G3 (Bethesda)">
        <title>A reference genome for the long-term kleptoplast-retaining sea slug Elysia crispata morphotype clarki.</title>
        <authorList>
            <person name="Eastman K.E."/>
            <person name="Pendleton A.L."/>
            <person name="Shaikh M.A."/>
            <person name="Suttiyut T."/>
            <person name="Ogas R."/>
            <person name="Tomko P."/>
            <person name="Gavelis G."/>
            <person name="Widhalm J.R."/>
            <person name="Wisecaver J.H."/>
        </authorList>
    </citation>
    <scope>NUCLEOTIDE SEQUENCE</scope>
    <source>
        <strain evidence="1">ECLA1</strain>
    </source>
</reference>
<comment type="caution">
    <text evidence="1">The sequence shown here is derived from an EMBL/GenBank/DDBJ whole genome shotgun (WGS) entry which is preliminary data.</text>
</comment>
<dbReference type="EMBL" id="JAWDGP010004663">
    <property type="protein sequence ID" value="KAK3762667.1"/>
    <property type="molecule type" value="Genomic_DNA"/>
</dbReference>
<gene>
    <name evidence="1" type="ORF">RRG08_007222</name>
</gene>
<sequence length="188" mass="20504">MGRVLSESITGRVLSEATTGRVLSEATTGWVLSETITGRVLNEATTGRMLSEANTGRMFHREFSKARSTGKKTRVRGLTVKAIMRYLVRIKEDGWHVVGNPPRAARGVTCVEYSTFNETPSLVEGVHVDSFACRGGSCCYDSEAPPVGGSFGVLIQIQTPKNNSWKNAFEFALHPSTHYCRISLGSFG</sequence>
<dbReference type="Proteomes" id="UP001283361">
    <property type="component" value="Unassembled WGS sequence"/>
</dbReference>
<keyword evidence="2" id="KW-1185">Reference proteome</keyword>
<dbReference type="AlphaFoldDB" id="A0AAE0Z4J9"/>
<evidence type="ECO:0000313" key="1">
    <source>
        <dbReference type="EMBL" id="KAK3762667.1"/>
    </source>
</evidence>
<protein>
    <submittedName>
        <fullName evidence="1">Uncharacterized protein</fullName>
    </submittedName>
</protein>
<name>A0AAE0Z4J9_9GAST</name>
<evidence type="ECO:0000313" key="2">
    <source>
        <dbReference type="Proteomes" id="UP001283361"/>
    </source>
</evidence>